<gene>
    <name evidence="6" type="ORF">D2T29_14750</name>
</gene>
<evidence type="ECO:0000313" key="6">
    <source>
        <dbReference type="EMBL" id="RWR29301.1"/>
    </source>
</evidence>
<reference evidence="6 7" key="1">
    <citation type="submission" date="2019-01" db="EMBL/GenBank/DDBJ databases">
        <title>Sinorhodobacter populi sp. nov. isolated from the symptomatic bark tissue of Populus euramericana canker.</title>
        <authorList>
            <person name="Xu G."/>
        </authorList>
    </citation>
    <scope>NUCLEOTIDE SEQUENCE [LARGE SCALE GENOMIC DNA]</scope>
    <source>
        <strain evidence="6 7">07D10-4-3</strain>
    </source>
</reference>
<dbReference type="InterPro" id="IPR005119">
    <property type="entry name" value="LysR_subst-bd"/>
</dbReference>
<dbReference type="Pfam" id="PF00126">
    <property type="entry name" value="HTH_1"/>
    <property type="match status" value="1"/>
</dbReference>
<proteinExistence type="inferred from homology"/>
<dbReference type="PANTHER" id="PTHR30346:SF0">
    <property type="entry name" value="HCA OPERON TRANSCRIPTIONAL ACTIVATOR HCAR"/>
    <property type="match status" value="1"/>
</dbReference>
<dbReference type="PANTHER" id="PTHR30346">
    <property type="entry name" value="TRANSCRIPTIONAL DUAL REGULATOR HCAR-RELATED"/>
    <property type="match status" value="1"/>
</dbReference>
<dbReference type="InterPro" id="IPR000847">
    <property type="entry name" value="LysR_HTH_N"/>
</dbReference>
<dbReference type="AlphaFoldDB" id="A0A443K928"/>
<sequence length="305" mass="33828">MDLRQLRCALAVADEMHFGRAAARLEMMPAALGRSVRQLEDALGVKIFERTTRSVVITSEGLRLLKEARILLEQADAAEARWRKLGRKGGQVLRLGAIDTAASVLVPRLLQAVHAVHPDLRIQLVEERSIKLIPRLLAGNLDLAVVRPGLKPFHRRLRGHLLLHESPVVVLPQDHHLASHDSITVQDLADTPLIVPDRRSRPHSHDLVLALFAREGIEPRIIQNADEKQTMLNMVAAGIGAAIVPRWWSGLVPRSAHVCGLQISHDNFAARLPLHVVWPRDVRDPSRDAVMQILLSISDELSALA</sequence>
<dbReference type="RefSeq" id="WP_128233054.1">
    <property type="nucleotide sequence ID" value="NZ_SAUY01000020.1"/>
</dbReference>
<dbReference type="PROSITE" id="PS50931">
    <property type="entry name" value="HTH_LYSR"/>
    <property type="match status" value="1"/>
</dbReference>
<dbReference type="Gene3D" id="1.10.10.10">
    <property type="entry name" value="Winged helix-like DNA-binding domain superfamily/Winged helix DNA-binding domain"/>
    <property type="match status" value="1"/>
</dbReference>
<dbReference type="Pfam" id="PF03466">
    <property type="entry name" value="LysR_substrate"/>
    <property type="match status" value="1"/>
</dbReference>
<evidence type="ECO:0000256" key="2">
    <source>
        <dbReference type="ARBA" id="ARBA00023015"/>
    </source>
</evidence>
<reference evidence="6 7" key="2">
    <citation type="submission" date="2019-01" db="EMBL/GenBank/DDBJ databases">
        <authorList>
            <person name="Li Y."/>
        </authorList>
    </citation>
    <scope>NUCLEOTIDE SEQUENCE [LARGE SCALE GENOMIC DNA]</scope>
    <source>
        <strain evidence="6 7">07D10-4-3</strain>
    </source>
</reference>
<dbReference type="SUPFAM" id="SSF46785">
    <property type="entry name" value="Winged helix' DNA-binding domain"/>
    <property type="match status" value="1"/>
</dbReference>
<protein>
    <submittedName>
        <fullName evidence="6">LysR family transcriptional regulator</fullName>
    </submittedName>
</protein>
<evidence type="ECO:0000256" key="3">
    <source>
        <dbReference type="ARBA" id="ARBA00023125"/>
    </source>
</evidence>
<comment type="caution">
    <text evidence="6">The sequence shown here is derived from an EMBL/GenBank/DDBJ whole genome shotgun (WGS) entry which is preliminary data.</text>
</comment>
<dbReference type="InterPro" id="IPR036390">
    <property type="entry name" value="WH_DNA-bd_sf"/>
</dbReference>
<dbReference type="GO" id="GO:0003677">
    <property type="term" value="F:DNA binding"/>
    <property type="evidence" value="ECO:0007669"/>
    <property type="project" value="UniProtKB-KW"/>
</dbReference>
<dbReference type="Gene3D" id="3.40.190.10">
    <property type="entry name" value="Periplasmic binding protein-like II"/>
    <property type="match status" value="2"/>
</dbReference>
<evidence type="ECO:0000313" key="7">
    <source>
        <dbReference type="Proteomes" id="UP000284451"/>
    </source>
</evidence>
<comment type="similarity">
    <text evidence="1">Belongs to the LysR transcriptional regulatory family.</text>
</comment>
<dbReference type="GO" id="GO:0003700">
    <property type="term" value="F:DNA-binding transcription factor activity"/>
    <property type="evidence" value="ECO:0007669"/>
    <property type="project" value="InterPro"/>
</dbReference>
<organism evidence="6 7">
    <name type="scientific">Paenirhodobacter populi</name>
    <dbReference type="NCBI Taxonomy" id="2306993"/>
    <lineage>
        <taxon>Bacteria</taxon>
        <taxon>Pseudomonadati</taxon>
        <taxon>Pseudomonadota</taxon>
        <taxon>Alphaproteobacteria</taxon>
        <taxon>Rhodobacterales</taxon>
        <taxon>Rhodobacter group</taxon>
        <taxon>Paenirhodobacter</taxon>
    </lineage>
</organism>
<evidence type="ECO:0000256" key="4">
    <source>
        <dbReference type="ARBA" id="ARBA00023163"/>
    </source>
</evidence>
<keyword evidence="4" id="KW-0804">Transcription</keyword>
<dbReference type="GO" id="GO:0032993">
    <property type="term" value="C:protein-DNA complex"/>
    <property type="evidence" value="ECO:0007669"/>
    <property type="project" value="TreeGrafter"/>
</dbReference>
<dbReference type="SUPFAM" id="SSF53850">
    <property type="entry name" value="Periplasmic binding protein-like II"/>
    <property type="match status" value="1"/>
</dbReference>
<dbReference type="Proteomes" id="UP000284451">
    <property type="component" value="Unassembled WGS sequence"/>
</dbReference>
<name>A0A443K928_9RHOB</name>
<keyword evidence="3" id="KW-0238">DNA-binding</keyword>
<evidence type="ECO:0000256" key="1">
    <source>
        <dbReference type="ARBA" id="ARBA00009437"/>
    </source>
</evidence>
<dbReference type="FunFam" id="1.10.10.10:FF:000001">
    <property type="entry name" value="LysR family transcriptional regulator"/>
    <property type="match status" value="1"/>
</dbReference>
<keyword evidence="2" id="KW-0805">Transcription regulation</keyword>
<feature type="domain" description="HTH lysR-type" evidence="5">
    <location>
        <begin position="1"/>
        <end position="58"/>
    </location>
</feature>
<evidence type="ECO:0000259" key="5">
    <source>
        <dbReference type="PROSITE" id="PS50931"/>
    </source>
</evidence>
<accession>A0A443K928</accession>
<dbReference type="InterPro" id="IPR036388">
    <property type="entry name" value="WH-like_DNA-bd_sf"/>
</dbReference>
<dbReference type="CDD" id="cd08414">
    <property type="entry name" value="PBP2_LTTR_aromatics_like"/>
    <property type="match status" value="1"/>
</dbReference>
<dbReference type="EMBL" id="SAUY01000020">
    <property type="protein sequence ID" value="RWR29301.1"/>
    <property type="molecule type" value="Genomic_DNA"/>
</dbReference>